<evidence type="ECO:0000256" key="6">
    <source>
        <dbReference type="ARBA" id="ARBA00023277"/>
    </source>
</evidence>
<keyword evidence="4" id="KW-0418">Kinase</keyword>
<dbReference type="EMBL" id="CACRTZ010000037">
    <property type="protein sequence ID" value="VYU80683.1"/>
    <property type="molecule type" value="Genomic_DNA"/>
</dbReference>
<evidence type="ECO:0000259" key="7">
    <source>
        <dbReference type="Pfam" id="PF07005"/>
    </source>
</evidence>
<dbReference type="GO" id="GO:0005524">
    <property type="term" value="F:ATP binding"/>
    <property type="evidence" value="ECO:0007669"/>
    <property type="project" value="UniProtKB-KW"/>
</dbReference>
<feature type="domain" description="Four-carbon acid sugar kinase nucleotide binding" evidence="8">
    <location>
        <begin position="234"/>
        <end position="398"/>
    </location>
</feature>
<name>A0A6N3HYD2_9ENTR</name>
<dbReference type="InterPro" id="IPR042213">
    <property type="entry name" value="NBD_C_sf"/>
</dbReference>
<keyword evidence="5" id="KW-0067">ATP-binding</keyword>
<dbReference type="Pfam" id="PF07005">
    <property type="entry name" value="SBD_N"/>
    <property type="match status" value="1"/>
</dbReference>
<evidence type="ECO:0008006" key="10">
    <source>
        <dbReference type="Google" id="ProtNLM"/>
    </source>
</evidence>
<sequence>MNEQTATPQIVILADDFTGANDAGVSLAQAGIRTEVTLEASYQSDAEALIYNSDSRALPADAANRAVAALTETVLRHYNPAWLVKKMDSTLRGNPGPEVAAMLQVTGAAAAIVAPAFPAAGRVTVEGRCLVNGVLITETEFASDPKTPVHSAEIGALFTLPAQNVQPWQLPAALAAASRENPVVLVVDARTDDDLDAIVTHAWQAGERPLLVGSAGLCDALSRRLAPEKKAVALAIVGSMSEIAQQQIHAAAAHPRCEQIFIDINAVFAPSATDYRTAIVNALAGGRHCVVHTCPDTHARHQVAALCERYGISRAECGERICAFLGELVRDVLARRAPDGLYLSGGDVAIAVARALGASSFQIQGRAAGCVPWGYFSGCEWQRPVMTKAGGFGDETTLLKVLQFIEEKSSD</sequence>
<dbReference type="InterPro" id="IPR010737">
    <property type="entry name" value="4-carb_acid_sugar_kinase_N"/>
</dbReference>
<gene>
    <name evidence="9" type="ORF">EMLFYP7_04475</name>
</gene>
<reference evidence="9" key="1">
    <citation type="submission" date="2019-11" db="EMBL/GenBank/DDBJ databases">
        <authorList>
            <person name="Feng L."/>
        </authorList>
    </citation>
    <scope>NUCLEOTIDE SEQUENCE</scope>
    <source>
        <strain evidence="9">EMassiliensisLFYP7</strain>
    </source>
</reference>
<dbReference type="Gene3D" id="3.40.50.10840">
    <property type="entry name" value="Putative sugar-binding, N-terminal domain"/>
    <property type="match status" value="1"/>
</dbReference>
<dbReference type="AlphaFoldDB" id="A0A6N3HYD2"/>
<keyword evidence="6" id="KW-0119">Carbohydrate metabolism</keyword>
<evidence type="ECO:0000259" key="8">
    <source>
        <dbReference type="Pfam" id="PF17042"/>
    </source>
</evidence>
<dbReference type="RefSeq" id="WP_156567674.1">
    <property type="nucleotide sequence ID" value="NZ_CACRTZ010000037.1"/>
</dbReference>
<evidence type="ECO:0000256" key="2">
    <source>
        <dbReference type="ARBA" id="ARBA00022679"/>
    </source>
</evidence>
<dbReference type="Gene3D" id="3.40.980.20">
    <property type="entry name" value="Four-carbon acid sugar kinase, nucleotide binding domain"/>
    <property type="match status" value="1"/>
</dbReference>
<evidence type="ECO:0000256" key="5">
    <source>
        <dbReference type="ARBA" id="ARBA00022840"/>
    </source>
</evidence>
<organism evidence="9">
    <name type="scientific">Phytobacter massiliensis</name>
    <dbReference type="NCBI Taxonomy" id="1485952"/>
    <lineage>
        <taxon>Bacteria</taxon>
        <taxon>Pseudomonadati</taxon>
        <taxon>Pseudomonadota</taxon>
        <taxon>Gammaproteobacteria</taxon>
        <taxon>Enterobacterales</taxon>
        <taxon>Enterobacteriaceae</taxon>
        <taxon>Phytobacter</taxon>
    </lineage>
</organism>
<dbReference type="GO" id="GO:0016301">
    <property type="term" value="F:kinase activity"/>
    <property type="evidence" value="ECO:0007669"/>
    <property type="project" value="UniProtKB-KW"/>
</dbReference>
<evidence type="ECO:0000256" key="4">
    <source>
        <dbReference type="ARBA" id="ARBA00022777"/>
    </source>
</evidence>
<dbReference type="InterPro" id="IPR031475">
    <property type="entry name" value="NBD_C"/>
</dbReference>
<keyword evidence="2" id="KW-0808">Transferase</keyword>
<protein>
    <recommendedName>
        <fullName evidence="10">Four-carbon acid sugar kinase family protein</fullName>
    </recommendedName>
</protein>
<keyword evidence="3" id="KW-0547">Nucleotide-binding</keyword>
<dbReference type="InterPro" id="IPR037051">
    <property type="entry name" value="4-carb_acid_sugar_kinase_N_sf"/>
</dbReference>
<evidence type="ECO:0000313" key="9">
    <source>
        <dbReference type="EMBL" id="VYU80683.1"/>
    </source>
</evidence>
<evidence type="ECO:0000256" key="3">
    <source>
        <dbReference type="ARBA" id="ARBA00022741"/>
    </source>
</evidence>
<proteinExistence type="inferred from homology"/>
<dbReference type="Pfam" id="PF17042">
    <property type="entry name" value="NBD_C"/>
    <property type="match status" value="1"/>
</dbReference>
<accession>A0A6N3HYD2</accession>
<comment type="similarity">
    <text evidence="1">Belongs to the four-carbon acid sugar kinase family.</text>
</comment>
<evidence type="ECO:0000256" key="1">
    <source>
        <dbReference type="ARBA" id="ARBA00005715"/>
    </source>
</evidence>
<dbReference type="NCBIfam" id="NF047819">
    <property type="entry name" value="ThrnKinDtnkGamma"/>
    <property type="match status" value="1"/>
</dbReference>
<dbReference type="SUPFAM" id="SSF142764">
    <property type="entry name" value="YgbK-like"/>
    <property type="match status" value="1"/>
</dbReference>
<feature type="domain" description="Four-carbon acid sugar kinase N-terminal" evidence="7">
    <location>
        <begin position="10"/>
        <end position="221"/>
    </location>
</feature>